<dbReference type="InterPro" id="IPR025711">
    <property type="entry name" value="PepSY"/>
</dbReference>
<dbReference type="PROSITE" id="PS51257">
    <property type="entry name" value="PROKAR_LIPOPROTEIN"/>
    <property type="match status" value="1"/>
</dbReference>
<proteinExistence type="predicted"/>
<dbReference type="RefSeq" id="WP_139464460.1">
    <property type="nucleotide sequence ID" value="NZ_VDHJ01000001.1"/>
</dbReference>
<organism evidence="4 5">
    <name type="scientific">Corynebacterium tapiri</name>
    <dbReference type="NCBI Taxonomy" id="1448266"/>
    <lineage>
        <taxon>Bacteria</taxon>
        <taxon>Bacillati</taxon>
        <taxon>Actinomycetota</taxon>
        <taxon>Actinomycetes</taxon>
        <taxon>Mycobacteriales</taxon>
        <taxon>Corynebacteriaceae</taxon>
        <taxon>Corynebacterium</taxon>
    </lineage>
</organism>
<evidence type="ECO:0000259" key="3">
    <source>
        <dbReference type="Pfam" id="PF03413"/>
    </source>
</evidence>
<reference evidence="4 5" key="1">
    <citation type="submission" date="2019-06" db="EMBL/GenBank/DDBJ databases">
        <authorList>
            <person name="Li J."/>
        </authorList>
    </citation>
    <scope>NUCLEOTIDE SEQUENCE [LARGE SCALE GENOMIC DNA]</scope>
    <source>
        <strain evidence="4 5">LMG 28165</strain>
    </source>
</reference>
<name>A0A5C4U6D7_9CORY</name>
<feature type="domain" description="PepSY" evidence="3">
    <location>
        <begin position="56"/>
        <end position="118"/>
    </location>
</feature>
<sequence>MTRTFGIALVASAGLVLTACGDQATNVEEKAKDATSSVTTVTSAAPTSTEKAQPEISKEKAEDIALKDAGVPRDQVTEWDRSDFDTDDGRDSWEVEFNVGNDQFEYDIDAHSGEIISKDVEK</sequence>
<comment type="caution">
    <text evidence="4">The sequence shown here is derived from an EMBL/GenBank/DDBJ whole genome shotgun (WGS) entry which is preliminary data.</text>
</comment>
<keyword evidence="2" id="KW-0732">Signal</keyword>
<evidence type="ECO:0000313" key="4">
    <source>
        <dbReference type="EMBL" id="TNM00462.1"/>
    </source>
</evidence>
<dbReference type="Gene3D" id="3.10.450.40">
    <property type="match status" value="1"/>
</dbReference>
<accession>A0A5C4U6D7</accession>
<feature type="region of interest" description="Disordered" evidence="1">
    <location>
        <begin position="37"/>
        <end position="60"/>
    </location>
</feature>
<dbReference type="AlphaFoldDB" id="A0A5C4U6D7"/>
<evidence type="ECO:0000256" key="2">
    <source>
        <dbReference type="SAM" id="SignalP"/>
    </source>
</evidence>
<gene>
    <name evidence="4" type="ORF">FHE74_00485</name>
</gene>
<feature type="compositionally biased region" description="Low complexity" evidence="1">
    <location>
        <begin position="37"/>
        <end position="49"/>
    </location>
</feature>
<dbReference type="EMBL" id="VDHJ01000001">
    <property type="protein sequence ID" value="TNM00462.1"/>
    <property type="molecule type" value="Genomic_DNA"/>
</dbReference>
<evidence type="ECO:0000256" key="1">
    <source>
        <dbReference type="SAM" id="MobiDB-lite"/>
    </source>
</evidence>
<protein>
    <submittedName>
        <fullName evidence="4">PepSY domain-containing protein</fullName>
    </submittedName>
</protein>
<dbReference type="Pfam" id="PF03413">
    <property type="entry name" value="PepSY"/>
    <property type="match status" value="1"/>
</dbReference>
<dbReference type="OrthoDB" id="4426021at2"/>
<feature type="signal peptide" evidence="2">
    <location>
        <begin position="1"/>
        <end position="24"/>
    </location>
</feature>
<evidence type="ECO:0000313" key="5">
    <source>
        <dbReference type="Proteomes" id="UP000312032"/>
    </source>
</evidence>
<keyword evidence="5" id="KW-1185">Reference proteome</keyword>
<feature type="chain" id="PRO_5022668546" evidence="2">
    <location>
        <begin position="25"/>
        <end position="122"/>
    </location>
</feature>
<dbReference type="Proteomes" id="UP000312032">
    <property type="component" value="Unassembled WGS sequence"/>
</dbReference>